<accession>A0A2Z6QRL7</accession>
<gene>
    <name evidence="2" type="ORF">RclHR1_19680005</name>
</gene>
<sequence>MAYEGGKIKEKKKKKEKRKKKKRKFIFFIKGTTNAFMRLKMSSSSSRQICSRNGCNKITYVESNGFTHPYCGRTCAFEVLNNPPLTPRCKNPVCSRQRYVDPSGIQYDYCGKNCARQHLNPKALNCSRPTCQKRVYTDPQDKKKFYSYCSSACYWLECSTLTKTQLTILNKNDLDYILAHQRFISMLPNVKIKGIVRLQMPKKLVDAHQRLKNRMANQKNLSLNAITHKMYHGTRSLCDPLQYIKKPSPTCTVGCGLCGIVSRGNDTACSRNSNKMWFANNPSVSYGYCDNPIKVIFMVDVLSVDNQPILIVDKNALTLPRFLIIFQ</sequence>
<reference evidence="2 3" key="1">
    <citation type="submission" date="2017-11" db="EMBL/GenBank/DDBJ databases">
        <title>The genome of Rhizophagus clarus HR1 reveals common genetic basis of auxotrophy among arbuscular mycorrhizal fungi.</title>
        <authorList>
            <person name="Kobayashi Y."/>
        </authorList>
    </citation>
    <scope>NUCLEOTIDE SEQUENCE [LARGE SCALE GENOMIC DNA]</scope>
    <source>
        <strain evidence="2 3">HR1</strain>
    </source>
</reference>
<feature type="compositionally biased region" description="Basic residues" evidence="1">
    <location>
        <begin position="9"/>
        <end position="21"/>
    </location>
</feature>
<evidence type="ECO:0000256" key="1">
    <source>
        <dbReference type="SAM" id="MobiDB-lite"/>
    </source>
</evidence>
<evidence type="ECO:0008006" key="4">
    <source>
        <dbReference type="Google" id="ProtNLM"/>
    </source>
</evidence>
<proteinExistence type="predicted"/>
<dbReference type="Gene3D" id="3.90.228.10">
    <property type="match status" value="1"/>
</dbReference>
<keyword evidence="3" id="KW-1185">Reference proteome</keyword>
<name>A0A2Z6QRL7_9GLOM</name>
<dbReference type="AlphaFoldDB" id="A0A2Z6QRL7"/>
<feature type="region of interest" description="Disordered" evidence="1">
    <location>
        <begin position="1"/>
        <end position="21"/>
    </location>
</feature>
<comment type="caution">
    <text evidence="2">The sequence shown here is derived from an EMBL/GenBank/DDBJ whole genome shotgun (WGS) entry which is preliminary data.</text>
</comment>
<dbReference type="EMBL" id="BEXD01001077">
    <property type="protein sequence ID" value="GBB92115.1"/>
    <property type="molecule type" value="Genomic_DNA"/>
</dbReference>
<protein>
    <recommendedName>
        <fullName evidence="4">PARP catalytic domain-containing protein</fullName>
    </recommendedName>
</protein>
<dbReference type="SUPFAM" id="SSF56399">
    <property type="entry name" value="ADP-ribosylation"/>
    <property type="match status" value="1"/>
</dbReference>
<evidence type="ECO:0000313" key="3">
    <source>
        <dbReference type="Proteomes" id="UP000247702"/>
    </source>
</evidence>
<dbReference type="Proteomes" id="UP000247702">
    <property type="component" value="Unassembled WGS sequence"/>
</dbReference>
<evidence type="ECO:0000313" key="2">
    <source>
        <dbReference type="EMBL" id="GBB92115.1"/>
    </source>
</evidence>
<organism evidence="2 3">
    <name type="scientific">Rhizophagus clarus</name>
    <dbReference type="NCBI Taxonomy" id="94130"/>
    <lineage>
        <taxon>Eukaryota</taxon>
        <taxon>Fungi</taxon>
        <taxon>Fungi incertae sedis</taxon>
        <taxon>Mucoromycota</taxon>
        <taxon>Glomeromycotina</taxon>
        <taxon>Glomeromycetes</taxon>
        <taxon>Glomerales</taxon>
        <taxon>Glomeraceae</taxon>
        <taxon>Rhizophagus</taxon>
    </lineage>
</organism>